<keyword evidence="2 4" id="KW-0378">Hydrolase</keyword>
<comment type="cofactor">
    <cofactor evidence="1">
        <name>Mg(2+)</name>
        <dbReference type="ChEBI" id="CHEBI:18420"/>
    </cofactor>
</comment>
<sequence length="165" mass="18478">MPQRRYLYHGRILNLAIEDEKFEIIEHKDAVCVVAEQGGKILFVRQYRPAVGSDTLEIPAGLIEDGEDPLEAARRELAEETQLTGDFSYLNSFYVSPGFCDEKLHVFRARDLRPASGTPDDDEDITVEWHDPREVLEGARAGRVQISASAMAGILFHLSAYAADQ</sequence>
<evidence type="ECO:0000256" key="2">
    <source>
        <dbReference type="ARBA" id="ARBA00022801"/>
    </source>
</evidence>
<dbReference type="GO" id="GO:0047631">
    <property type="term" value="F:ADP-ribose diphosphatase activity"/>
    <property type="evidence" value="ECO:0007669"/>
    <property type="project" value="UniProtKB-EC"/>
</dbReference>
<gene>
    <name evidence="4" type="primary">nudF</name>
    <name evidence="4" type="ORF">Mterra_00526</name>
</gene>
<dbReference type="AlphaFoldDB" id="A0A399F0R5"/>
<dbReference type="PANTHER" id="PTHR11839:SF18">
    <property type="entry name" value="NUDIX HYDROLASE DOMAIN-CONTAINING PROTEIN"/>
    <property type="match status" value="1"/>
</dbReference>
<keyword evidence="5" id="KW-1185">Reference proteome</keyword>
<dbReference type="OrthoDB" id="9806150at2"/>
<dbReference type="RefSeq" id="WP_119313752.1">
    <property type="nucleotide sequence ID" value="NZ_QXDL01000011.1"/>
</dbReference>
<dbReference type="Gene3D" id="3.90.79.10">
    <property type="entry name" value="Nucleoside Triphosphate Pyrophosphohydrolase"/>
    <property type="match status" value="1"/>
</dbReference>
<comment type="caution">
    <text evidence="4">The sequence shown here is derived from an EMBL/GenBank/DDBJ whole genome shotgun (WGS) entry which is preliminary data.</text>
</comment>
<dbReference type="EC" id="3.6.1.13" evidence="4"/>
<proteinExistence type="predicted"/>
<dbReference type="InterPro" id="IPR000086">
    <property type="entry name" value="NUDIX_hydrolase_dom"/>
</dbReference>
<name>A0A399F0R5_9DEIN</name>
<dbReference type="PANTHER" id="PTHR11839">
    <property type="entry name" value="UDP/ADP-SUGAR PYROPHOSPHATASE"/>
    <property type="match status" value="1"/>
</dbReference>
<dbReference type="GO" id="GO:0006753">
    <property type="term" value="P:nucleoside phosphate metabolic process"/>
    <property type="evidence" value="ECO:0007669"/>
    <property type="project" value="TreeGrafter"/>
</dbReference>
<dbReference type="PROSITE" id="PS51462">
    <property type="entry name" value="NUDIX"/>
    <property type="match status" value="1"/>
</dbReference>
<evidence type="ECO:0000256" key="1">
    <source>
        <dbReference type="ARBA" id="ARBA00001946"/>
    </source>
</evidence>
<dbReference type="GO" id="GO:0019693">
    <property type="term" value="P:ribose phosphate metabolic process"/>
    <property type="evidence" value="ECO:0007669"/>
    <property type="project" value="TreeGrafter"/>
</dbReference>
<evidence type="ECO:0000313" key="4">
    <source>
        <dbReference type="EMBL" id="RIH90377.1"/>
    </source>
</evidence>
<dbReference type="EMBL" id="QXDL01000011">
    <property type="protein sequence ID" value="RIH90377.1"/>
    <property type="molecule type" value="Genomic_DNA"/>
</dbReference>
<evidence type="ECO:0000259" key="3">
    <source>
        <dbReference type="PROSITE" id="PS51462"/>
    </source>
</evidence>
<evidence type="ECO:0000313" key="5">
    <source>
        <dbReference type="Proteomes" id="UP000265715"/>
    </source>
</evidence>
<protein>
    <submittedName>
        <fullName evidence="4">ADP-ribose pyrophosphatase</fullName>
        <ecNumber evidence="4">3.6.1.13</ecNumber>
    </submittedName>
</protein>
<reference evidence="4 5" key="1">
    <citation type="submission" date="2018-08" db="EMBL/GenBank/DDBJ databases">
        <title>Meiothermus terrae DSM 26712 genome sequencing project.</title>
        <authorList>
            <person name="Da Costa M.S."/>
            <person name="Albuquerque L."/>
            <person name="Raposo P."/>
            <person name="Froufe H.J.C."/>
            <person name="Barroso C.S."/>
            <person name="Egas C."/>
        </authorList>
    </citation>
    <scope>NUCLEOTIDE SEQUENCE [LARGE SCALE GENOMIC DNA]</scope>
    <source>
        <strain evidence="4 5">DSM 26712</strain>
    </source>
</reference>
<dbReference type="GO" id="GO:0005829">
    <property type="term" value="C:cytosol"/>
    <property type="evidence" value="ECO:0007669"/>
    <property type="project" value="TreeGrafter"/>
</dbReference>
<feature type="domain" description="Nudix hydrolase" evidence="3">
    <location>
        <begin position="26"/>
        <end position="152"/>
    </location>
</feature>
<accession>A0A399F0R5</accession>
<dbReference type="InterPro" id="IPR015797">
    <property type="entry name" value="NUDIX_hydrolase-like_dom_sf"/>
</dbReference>
<dbReference type="Proteomes" id="UP000265715">
    <property type="component" value="Unassembled WGS sequence"/>
</dbReference>
<dbReference type="Pfam" id="PF00293">
    <property type="entry name" value="NUDIX"/>
    <property type="match status" value="1"/>
</dbReference>
<dbReference type="SUPFAM" id="SSF55811">
    <property type="entry name" value="Nudix"/>
    <property type="match status" value="1"/>
</dbReference>
<organism evidence="4 5">
    <name type="scientific">Calidithermus terrae</name>
    <dbReference type="NCBI Taxonomy" id="1408545"/>
    <lineage>
        <taxon>Bacteria</taxon>
        <taxon>Thermotogati</taxon>
        <taxon>Deinococcota</taxon>
        <taxon>Deinococci</taxon>
        <taxon>Thermales</taxon>
        <taxon>Thermaceae</taxon>
        <taxon>Calidithermus</taxon>
    </lineage>
</organism>